<accession>A0ABR0QL14</accession>
<keyword evidence="2" id="KW-1185">Reference proteome</keyword>
<dbReference type="Proteomes" id="UP001358586">
    <property type="component" value="Chromosome 3"/>
</dbReference>
<evidence type="ECO:0000313" key="2">
    <source>
        <dbReference type="Proteomes" id="UP001358586"/>
    </source>
</evidence>
<gene>
    <name evidence="1" type="ORF">PVK06_008874</name>
</gene>
<sequence length="101" mass="11509">MVQETKVRISPPTLGSDNLELGTEALTRLVREVLEEVKEIGETLRARCVDCKKKRDRSSLARASFYEGRGSKDRMLVVGDSNEWIMENRVDESRNLKLGEL</sequence>
<reference evidence="1 2" key="1">
    <citation type="submission" date="2023-03" db="EMBL/GenBank/DDBJ databases">
        <title>WGS of Gossypium arboreum.</title>
        <authorList>
            <person name="Yu D."/>
        </authorList>
    </citation>
    <scope>NUCLEOTIDE SEQUENCE [LARGE SCALE GENOMIC DNA]</scope>
    <source>
        <tissue evidence="1">Leaf</tissue>
    </source>
</reference>
<name>A0ABR0QL14_GOSAR</name>
<organism evidence="1 2">
    <name type="scientific">Gossypium arboreum</name>
    <name type="common">Tree cotton</name>
    <name type="synonym">Gossypium nanking</name>
    <dbReference type="NCBI Taxonomy" id="29729"/>
    <lineage>
        <taxon>Eukaryota</taxon>
        <taxon>Viridiplantae</taxon>
        <taxon>Streptophyta</taxon>
        <taxon>Embryophyta</taxon>
        <taxon>Tracheophyta</taxon>
        <taxon>Spermatophyta</taxon>
        <taxon>Magnoliopsida</taxon>
        <taxon>eudicotyledons</taxon>
        <taxon>Gunneridae</taxon>
        <taxon>Pentapetalae</taxon>
        <taxon>rosids</taxon>
        <taxon>malvids</taxon>
        <taxon>Malvales</taxon>
        <taxon>Malvaceae</taxon>
        <taxon>Malvoideae</taxon>
        <taxon>Gossypium</taxon>
    </lineage>
</organism>
<proteinExistence type="predicted"/>
<comment type="caution">
    <text evidence="1">The sequence shown here is derived from an EMBL/GenBank/DDBJ whole genome shotgun (WGS) entry which is preliminary data.</text>
</comment>
<protein>
    <submittedName>
        <fullName evidence="1">Uncharacterized protein</fullName>
    </submittedName>
</protein>
<evidence type="ECO:0000313" key="1">
    <source>
        <dbReference type="EMBL" id="KAK5840012.1"/>
    </source>
</evidence>
<dbReference type="EMBL" id="JARKNE010000003">
    <property type="protein sequence ID" value="KAK5840012.1"/>
    <property type="molecule type" value="Genomic_DNA"/>
</dbReference>